<dbReference type="AlphaFoldDB" id="A0A9N8HGY9"/>
<gene>
    <name evidence="3" type="ORF">SEMRO_510_G157180.1</name>
</gene>
<feature type="signal peptide" evidence="2">
    <location>
        <begin position="1"/>
        <end position="32"/>
    </location>
</feature>
<evidence type="ECO:0000256" key="2">
    <source>
        <dbReference type="SAM" id="SignalP"/>
    </source>
</evidence>
<feature type="region of interest" description="Disordered" evidence="1">
    <location>
        <begin position="110"/>
        <end position="130"/>
    </location>
</feature>
<feature type="region of interest" description="Disordered" evidence="1">
    <location>
        <begin position="339"/>
        <end position="576"/>
    </location>
</feature>
<evidence type="ECO:0000313" key="4">
    <source>
        <dbReference type="Proteomes" id="UP001153069"/>
    </source>
</evidence>
<feature type="compositionally biased region" description="Basic and acidic residues" evidence="1">
    <location>
        <begin position="544"/>
        <end position="554"/>
    </location>
</feature>
<dbReference type="Proteomes" id="UP001153069">
    <property type="component" value="Unassembled WGS sequence"/>
</dbReference>
<accession>A0A9N8HGY9</accession>
<organism evidence="3 4">
    <name type="scientific">Seminavis robusta</name>
    <dbReference type="NCBI Taxonomy" id="568900"/>
    <lineage>
        <taxon>Eukaryota</taxon>
        <taxon>Sar</taxon>
        <taxon>Stramenopiles</taxon>
        <taxon>Ochrophyta</taxon>
        <taxon>Bacillariophyta</taxon>
        <taxon>Bacillariophyceae</taxon>
        <taxon>Bacillariophycidae</taxon>
        <taxon>Naviculales</taxon>
        <taxon>Naviculaceae</taxon>
        <taxon>Seminavis</taxon>
    </lineage>
</organism>
<feature type="compositionally biased region" description="Polar residues" evidence="1">
    <location>
        <begin position="358"/>
        <end position="370"/>
    </location>
</feature>
<feature type="chain" id="PRO_5040487668" evidence="2">
    <location>
        <begin position="33"/>
        <end position="652"/>
    </location>
</feature>
<feature type="region of interest" description="Disordered" evidence="1">
    <location>
        <begin position="596"/>
        <end position="620"/>
    </location>
</feature>
<feature type="compositionally biased region" description="Basic residues" evidence="1">
    <location>
        <begin position="602"/>
        <end position="611"/>
    </location>
</feature>
<sequence>MERIRRRRRPSRRNTAALVLLVWCFALGSVLADAYEPSPALRGTNEPDGSVRRGMQRVRKRLRNEAGQKKPRKLGFRTSDNADKPRLSNNIFLNREYDVELEENMEEVRENKAEVVREPNRNNPAEDRLPQRGVVSPYELGATGYGYILGGHDRDPSALGQYRHNRNFEGFKTETSHESEDAQYSSRDFYSVEDSEDAQVGEQPLRSSQEALAGGRKHIGRQGVKMKGAKVGGAKARTAGDSEMPIPGLEEFTPVNRPKGKLPDSRTGSSLGGRPPNSYRANNDPDEKAAELQNSEAFEKSNGEMTPIDNTEAFEQFPGPEDMSLIEPAEALQLIPMPDTSTESHLGDGFEQVDVVGPTSTTQGHISSAFEQIEGEGCPLCPPPAPTPLVNPAKPEPVASSQARDGKNGKEKAKATSRNKSEKGQRKNNKGAKGDQAAKGRKGSPSDQAATGRKGSPDGQEAKGQKGSPGDQTPEGRKGSPDDQKTGRKGSPEGKASTPTNPSNQAQQEPNERTGGSPTGVNTEGYYRAPLPEGFPEPKGGNKAFKEARKKEGSVKGVKGMKGIARKGPRPPQPVVEYPLHVDYEEASARAASIAATLQGRTRGKPPRPRPRSVYPPKKERAVAYDEVIRVSGKLKKSGGDKGTTGKKGAKR</sequence>
<dbReference type="EMBL" id="CAICTM010000509">
    <property type="protein sequence ID" value="CAB9511930.1"/>
    <property type="molecule type" value="Genomic_DNA"/>
</dbReference>
<feature type="region of interest" description="Disordered" evidence="1">
    <location>
        <begin position="190"/>
        <end position="320"/>
    </location>
</feature>
<protein>
    <submittedName>
        <fullName evidence="3">Uncharacterized protein</fullName>
    </submittedName>
</protein>
<reference evidence="3" key="1">
    <citation type="submission" date="2020-06" db="EMBL/GenBank/DDBJ databases">
        <authorList>
            <consortium name="Plant Systems Biology data submission"/>
        </authorList>
    </citation>
    <scope>NUCLEOTIDE SEQUENCE</scope>
    <source>
        <strain evidence="3">D6</strain>
    </source>
</reference>
<name>A0A9N8HGY9_9STRA</name>
<feature type="region of interest" description="Disordered" evidence="1">
    <location>
        <begin position="632"/>
        <end position="652"/>
    </location>
</feature>
<feature type="compositionally biased region" description="Basic and acidic residues" evidence="1">
    <location>
        <begin position="404"/>
        <end position="425"/>
    </location>
</feature>
<evidence type="ECO:0000313" key="3">
    <source>
        <dbReference type="EMBL" id="CAB9511930.1"/>
    </source>
</evidence>
<keyword evidence="4" id="KW-1185">Reference proteome</keyword>
<feature type="compositionally biased region" description="Pro residues" evidence="1">
    <location>
        <begin position="380"/>
        <end position="389"/>
    </location>
</feature>
<feature type="compositionally biased region" description="Basic and acidic residues" evidence="1">
    <location>
        <begin position="474"/>
        <end position="492"/>
    </location>
</feature>
<proteinExistence type="predicted"/>
<keyword evidence="2" id="KW-0732">Signal</keyword>
<evidence type="ECO:0000256" key="1">
    <source>
        <dbReference type="SAM" id="MobiDB-lite"/>
    </source>
</evidence>
<feature type="compositionally biased region" description="Polar residues" evidence="1">
    <location>
        <begin position="497"/>
        <end position="522"/>
    </location>
</feature>
<feature type="region of interest" description="Disordered" evidence="1">
    <location>
        <begin position="61"/>
        <end position="87"/>
    </location>
</feature>
<comment type="caution">
    <text evidence="3">The sequence shown here is derived from an EMBL/GenBank/DDBJ whole genome shotgun (WGS) entry which is preliminary data.</text>
</comment>